<evidence type="ECO:0000256" key="6">
    <source>
        <dbReference type="PROSITE-ProRule" id="PRU00433"/>
    </source>
</evidence>
<evidence type="ECO:0000256" key="1">
    <source>
        <dbReference type="ARBA" id="ARBA00022448"/>
    </source>
</evidence>
<dbReference type="InterPro" id="IPR002327">
    <property type="entry name" value="Cyt_c_1A/1B"/>
</dbReference>
<dbReference type="Pfam" id="PF00034">
    <property type="entry name" value="Cytochrom_C"/>
    <property type="match status" value="1"/>
</dbReference>
<protein>
    <submittedName>
        <fullName evidence="9">Cytochrome c</fullName>
    </submittedName>
</protein>
<dbReference type="SUPFAM" id="SSF46626">
    <property type="entry name" value="Cytochrome c"/>
    <property type="match status" value="1"/>
</dbReference>
<dbReference type="RefSeq" id="WP_244530768.1">
    <property type="nucleotide sequence ID" value="NZ_FRXO01000002.1"/>
</dbReference>
<name>A0A1M7ZC20_9HYPH</name>
<gene>
    <name evidence="9" type="ORF">SAMN02745172_01039</name>
</gene>
<evidence type="ECO:0000259" key="8">
    <source>
        <dbReference type="PROSITE" id="PS51007"/>
    </source>
</evidence>
<feature type="domain" description="Cytochrome c" evidence="8">
    <location>
        <begin position="48"/>
        <end position="148"/>
    </location>
</feature>
<keyword evidence="1" id="KW-0813">Transport</keyword>
<dbReference type="AlphaFoldDB" id="A0A1M7ZC20"/>
<dbReference type="GO" id="GO:0009055">
    <property type="term" value="F:electron transfer activity"/>
    <property type="evidence" value="ECO:0007669"/>
    <property type="project" value="InterPro"/>
</dbReference>
<evidence type="ECO:0000313" key="9">
    <source>
        <dbReference type="EMBL" id="SHO62434.1"/>
    </source>
</evidence>
<evidence type="ECO:0000256" key="7">
    <source>
        <dbReference type="SAM" id="SignalP"/>
    </source>
</evidence>
<dbReference type="PROSITE" id="PS51007">
    <property type="entry name" value="CYTC"/>
    <property type="match status" value="1"/>
</dbReference>
<dbReference type="InterPro" id="IPR036909">
    <property type="entry name" value="Cyt_c-like_dom_sf"/>
</dbReference>
<accession>A0A1M7ZC20</accession>
<keyword evidence="2 6" id="KW-0349">Heme</keyword>
<proteinExistence type="predicted"/>
<dbReference type="GO" id="GO:0046872">
    <property type="term" value="F:metal ion binding"/>
    <property type="evidence" value="ECO:0007669"/>
    <property type="project" value="UniProtKB-KW"/>
</dbReference>
<keyword evidence="7" id="KW-0732">Signal</keyword>
<keyword evidence="10" id="KW-1185">Reference proteome</keyword>
<evidence type="ECO:0000256" key="5">
    <source>
        <dbReference type="ARBA" id="ARBA00023004"/>
    </source>
</evidence>
<dbReference type="Gene3D" id="1.10.760.10">
    <property type="entry name" value="Cytochrome c-like domain"/>
    <property type="match status" value="1"/>
</dbReference>
<reference evidence="9 10" key="1">
    <citation type="submission" date="2016-12" db="EMBL/GenBank/DDBJ databases">
        <authorList>
            <person name="Song W.-J."/>
            <person name="Kurnit D.M."/>
        </authorList>
    </citation>
    <scope>NUCLEOTIDE SEQUENCE [LARGE SCALE GENOMIC DNA]</scope>
    <source>
        <strain evidence="9 10">DSM 19599</strain>
    </source>
</reference>
<feature type="chain" id="PRO_5012161485" evidence="7">
    <location>
        <begin position="31"/>
        <end position="156"/>
    </location>
</feature>
<dbReference type="InterPro" id="IPR009056">
    <property type="entry name" value="Cyt_c-like_dom"/>
</dbReference>
<sequence>MRGVIMGVMMAAAMALPAAMALSTALPASAQEAPPAAPAVETAAPLAGDPAAGEKVYNRCKACHQIGEGAANAVGPELNGVVGRPAGKLEGYAFSTGLSEADFTWDQAHLQEWLQGPKKMIPTTKMIFPGIKKEQDFANLLSYLEQFDKGGNRKTP</sequence>
<keyword evidence="3 6" id="KW-0479">Metal-binding</keyword>
<keyword evidence="5 6" id="KW-0408">Iron</keyword>
<keyword evidence="4" id="KW-0249">Electron transport</keyword>
<evidence type="ECO:0000256" key="4">
    <source>
        <dbReference type="ARBA" id="ARBA00022982"/>
    </source>
</evidence>
<dbReference type="EMBL" id="FRXO01000002">
    <property type="protein sequence ID" value="SHO62434.1"/>
    <property type="molecule type" value="Genomic_DNA"/>
</dbReference>
<dbReference type="PANTHER" id="PTHR11961">
    <property type="entry name" value="CYTOCHROME C"/>
    <property type="match status" value="1"/>
</dbReference>
<evidence type="ECO:0000313" key="10">
    <source>
        <dbReference type="Proteomes" id="UP000186406"/>
    </source>
</evidence>
<evidence type="ECO:0000256" key="2">
    <source>
        <dbReference type="ARBA" id="ARBA00022617"/>
    </source>
</evidence>
<dbReference type="GO" id="GO:0020037">
    <property type="term" value="F:heme binding"/>
    <property type="evidence" value="ECO:0007669"/>
    <property type="project" value="InterPro"/>
</dbReference>
<dbReference type="STRING" id="1123029.SAMN02745172_01039"/>
<dbReference type="Proteomes" id="UP000186406">
    <property type="component" value="Unassembled WGS sequence"/>
</dbReference>
<dbReference type="PRINTS" id="PR00604">
    <property type="entry name" value="CYTCHRMECIAB"/>
</dbReference>
<organism evidence="9 10">
    <name type="scientific">Pseudoxanthobacter soli DSM 19599</name>
    <dbReference type="NCBI Taxonomy" id="1123029"/>
    <lineage>
        <taxon>Bacteria</taxon>
        <taxon>Pseudomonadati</taxon>
        <taxon>Pseudomonadota</taxon>
        <taxon>Alphaproteobacteria</taxon>
        <taxon>Hyphomicrobiales</taxon>
        <taxon>Segnochrobactraceae</taxon>
        <taxon>Pseudoxanthobacter</taxon>
    </lineage>
</organism>
<evidence type="ECO:0000256" key="3">
    <source>
        <dbReference type="ARBA" id="ARBA00022723"/>
    </source>
</evidence>
<feature type="signal peptide" evidence="7">
    <location>
        <begin position="1"/>
        <end position="30"/>
    </location>
</feature>